<gene>
    <name evidence="1" type="ORF">ACFSR9_13345</name>
</gene>
<evidence type="ECO:0000313" key="1">
    <source>
        <dbReference type="EMBL" id="MFD2610414.1"/>
    </source>
</evidence>
<organism evidence="1 2">
    <name type="scientific">Deinococcus taklimakanensis</name>
    <dbReference type="NCBI Taxonomy" id="536443"/>
    <lineage>
        <taxon>Bacteria</taxon>
        <taxon>Thermotogati</taxon>
        <taxon>Deinococcota</taxon>
        <taxon>Deinococci</taxon>
        <taxon>Deinococcales</taxon>
        <taxon>Deinococcaceae</taxon>
        <taxon>Deinococcus</taxon>
    </lineage>
</organism>
<evidence type="ECO:0000313" key="2">
    <source>
        <dbReference type="Proteomes" id="UP001597475"/>
    </source>
</evidence>
<name>A0ABW5P7H6_9DEIO</name>
<sequence length="844" mass="94069">MFKRRKAPAVRDGVKSLTAQVPYWDLFENIMVLKSGRLAYGVYFNPPTHLHFTQDDLERRHAPLRSVVDLAVPEGETFRTYTSLRSALEEEIQDTRGYAVACPDEVLRELTLARAAMLEAKIVAGEVSHWHFFATCTVTPPGDLRFSVEEPPSERELRHAVANAQSLQAAAVAQFNAAGFTARAMTQQDVFTECFYWLNPGWPAAPTFIPQAERTVKSVRGGQPDVLTLSRQLGMSPIDNQDKQPVVGDRYVEVMSLGRLPEYTETGYLRNLTDGLEGTYYVVMEATRENDFDVSNELEKSKNDLWTRVKSPGVVPNGKATNLLEEIEAAQRLEGMESRFEAGVSVVLTASSPEEMTRMKRRARGNAVTLRAGAPVSYGFQSIAQYWNLAPFTDSKSGFLFKPFTSNVVDLFPPVAPWPGFREGAITFQSRDHSLVKFDLRTRETKTPHFAIYAPPGSGKTVLALSLLTAHLTKYTDSVVIVSDAKEDFKYFFASLDDSAVINFGYNSPVRLNVFDLEDGATTPDSEKMAALKSFLSLFINSREDDAVMADALDVALTEAIMLCYLKFERDAYTPQISDLRRMLEIISNYSDTGAALEPKVVQAARDAAIGLRKALGASPIAPFVDCQSNVKLTARRIYLNTHGIGENDELMRRVAHHIVRSVMWNTAKKYPKATAKWMFTDEFENQIRTEREVEDIRAMLRVFRSYGVIFGIGTQDPQSSRGFGALMDSFSHLFIGGYSRAIARGVVEVLSLPRAMESKLPELSTVRGSYAEFALLSNARPEENRGERVGDVIRVEESKLALWLFASGADEVEVKDRYVRAAGGNVMQGLRRLVQDESGSVRA</sequence>
<keyword evidence="2" id="KW-1185">Reference proteome</keyword>
<dbReference type="Proteomes" id="UP001597475">
    <property type="component" value="Unassembled WGS sequence"/>
</dbReference>
<reference evidence="2" key="1">
    <citation type="journal article" date="2019" name="Int. J. Syst. Evol. Microbiol.">
        <title>The Global Catalogue of Microorganisms (GCM) 10K type strain sequencing project: providing services to taxonomists for standard genome sequencing and annotation.</title>
        <authorList>
            <consortium name="The Broad Institute Genomics Platform"/>
            <consortium name="The Broad Institute Genome Sequencing Center for Infectious Disease"/>
            <person name="Wu L."/>
            <person name="Ma J."/>
        </authorList>
    </citation>
    <scope>NUCLEOTIDE SEQUENCE [LARGE SCALE GENOMIC DNA]</scope>
    <source>
        <strain evidence="2">KCTC 33842</strain>
    </source>
</reference>
<comment type="caution">
    <text evidence="1">The sequence shown here is derived from an EMBL/GenBank/DDBJ whole genome shotgun (WGS) entry which is preliminary data.</text>
</comment>
<dbReference type="RefSeq" id="WP_386846576.1">
    <property type="nucleotide sequence ID" value="NZ_JBHUMK010000061.1"/>
</dbReference>
<dbReference type="SUPFAM" id="SSF52540">
    <property type="entry name" value="P-loop containing nucleoside triphosphate hydrolases"/>
    <property type="match status" value="1"/>
</dbReference>
<protein>
    <submittedName>
        <fullName evidence="1">VirB4 family type IV secretion system protein</fullName>
    </submittedName>
</protein>
<dbReference type="Gene3D" id="3.40.50.300">
    <property type="entry name" value="P-loop containing nucleotide triphosphate hydrolases"/>
    <property type="match status" value="2"/>
</dbReference>
<proteinExistence type="predicted"/>
<dbReference type="EMBL" id="JBHUMK010000061">
    <property type="protein sequence ID" value="MFD2610414.1"/>
    <property type="molecule type" value="Genomic_DNA"/>
</dbReference>
<dbReference type="InterPro" id="IPR027417">
    <property type="entry name" value="P-loop_NTPase"/>
</dbReference>
<accession>A0ABW5P7H6</accession>